<reference evidence="3" key="1">
    <citation type="journal article" date="2019" name="Int. J. Syst. Evol. Microbiol.">
        <title>The Global Catalogue of Microorganisms (GCM) 10K type strain sequencing project: providing services to taxonomists for standard genome sequencing and annotation.</title>
        <authorList>
            <consortium name="The Broad Institute Genomics Platform"/>
            <consortium name="The Broad Institute Genome Sequencing Center for Infectious Disease"/>
            <person name="Wu L."/>
            <person name="Ma J."/>
        </authorList>
    </citation>
    <scope>NUCLEOTIDE SEQUENCE [LARGE SCALE GENOMIC DNA]</scope>
    <source>
        <strain evidence="3">CCM 7043</strain>
    </source>
</reference>
<name>A0ABW4ENJ9_9PSEU</name>
<evidence type="ECO:0000313" key="2">
    <source>
        <dbReference type="EMBL" id="MFD1517216.1"/>
    </source>
</evidence>
<dbReference type="EMBL" id="JBHUCO010000007">
    <property type="protein sequence ID" value="MFD1517216.1"/>
    <property type="molecule type" value="Genomic_DNA"/>
</dbReference>
<feature type="region of interest" description="Disordered" evidence="1">
    <location>
        <begin position="1"/>
        <end position="39"/>
    </location>
</feature>
<protein>
    <submittedName>
        <fullName evidence="2">Uncharacterized protein</fullName>
    </submittedName>
</protein>
<proteinExistence type="predicted"/>
<dbReference type="RefSeq" id="WP_344718960.1">
    <property type="nucleotide sequence ID" value="NZ_BAAAUS010000002.1"/>
</dbReference>
<organism evidence="2 3">
    <name type="scientific">Pseudonocardia yunnanensis</name>
    <dbReference type="NCBI Taxonomy" id="58107"/>
    <lineage>
        <taxon>Bacteria</taxon>
        <taxon>Bacillati</taxon>
        <taxon>Actinomycetota</taxon>
        <taxon>Actinomycetes</taxon>
        <taxon>Pseudonocardiales</taxon>
        <taxon>Pseudonocardiaceae</taxon>
        <taxon>Pseudonocardia</taxon>
    </lineage>
</organism>
<sequence length="468" mass="50287">MIARGNAGQAVTVTEKGRVPDATRTAASAKPGGPTSTQPLLALQRTVGNTAVIQMLRRPQVQRAAGHDVLRSGARLKVSEPAGRFERKPEANARRAMRAPVQQARGGGPLPGSLASGVARRGLAPVQRAPAPAPAEPAERSGAAQQTGHGSSAEAGAAGFDKVSALRNIAVRGRYEAYAAPGLFADAVARLGSVGAAITLEQGGPVTVNDRELRRVLPVYTQVSVVPNGFNRAHEPVAGETPQERASKLDAYQSSLQLPPKAVEISRFLADVTKAYTTRKRGDVQEWRNRAMKYGQEVMGAARALGHPLFQKMANGFELKAIYEFMSFLTRWYGQQLAEIQAQEGKPDQLLLTLPNDCQAAAAQLLAAQGNTLGQVRERPEVGENYYIAFDRKADYGWNNHFAAVIMRDGEDTLTYETAANSLAVTERGKSLGYFAMYGGSGTDRSFAEVITKENEKYAAEQQRNGRS</sequence>
<dbReference type="Proteomes" id="UP001597114">
    <property type="component" value="Unassembled WGS sequence"/>
</dbReference>
<comment type="caution">
    <text evidence="2">The sequence shown here is derived from an EMBL/GenBank/DDBJ whole genome shotgun (WGS) entry which is preliminary data.</text>
</comment>
<gene>
    <name evidence="2" type="ORF">ACFSJD_06955</name>
</gene>
<accession>A0ABW4ENJ9</accession>
<feature type="compositionally biased region" description="Basic and acidic residues" evidence="1">
    <location>
        <begin position="83"/>
        <end position="93"/>
    </location>
</feature>
<feature type="region of interest" description="Disordered" evidence="1">
    <location>
        <begin position="80"/>
        <end position="156"/>
    </location>
</feature>
<evidence type="ECO:0000313" key="3">
    <source>
        <dbReference type="Proteomes" id="UP001597114"/>
    </source>
</evidence>
<evidence type="ECO:0000256" key="1">
    <source>
        <dbReference type="SAM" id="MobiDB-lite"/>
    </source>
</evidence>
<keyword evidence="3" id="KW-1185">Reference proteome</keyword>
<feature type="compositionally biased region" description="Low complexity" evidence="1">
    <location>
        <begin position="140"/>
        <end position="156"/>
    </location>
</feature>